<evidence type="ECO:0000313" key="2">
    <source>
        <dbReference type="EMBL" id="MDQ0258083.1"/>
    </source>
</evidence>
<dbReference type="Gene3D" id="3.90.920.10">
    <property type="entry name" value="DNA primase, PRIM domain"/>
    <property type="match status" value="1"/>
</dbReference>
<feature type="domain" description="DNA ligase D polymerase" evidence="1">
    <location>
        <begin position="148"/>
        <end position="395"/>
    </location>
</feature>
<dbReference type="Proteomes" id="UP001230005">
    <property type="component" value="Unassembled WGS sequence"/>
</dbReference>
<comment type="caution">
    <text evidence="2">The sequence shown here is derived from an EMBL/GenBank/DDBJ whole genome shotgun (WGS) entry which is preliminary data.</text>
</comment>
<dbReference type="InterPro" id="IPR014143">
    <property type="entry name" value="NHEJ_ligase_prk"/>
</dbReference>
<dbReference type="Gene3D" id="2.40.50.140">
    <property type="entry name" value="Nucleic acid-binding proteins"/>
    <property type="match status" value="1"/>
</dbReference>
<sequence length="417" mass="48618">MKKTTAFLEHLSKTKTKFIGSFFITGFIKESYQITIGIRRNNEIINIGSFSNGLEEKEKNALVEIIMRNKKSDRGSSITIDPGICVELQFNNIIKDKLQEPKFLRFRTDMHWENCTWGQLILDNTDIHKDVNMTNPNKPVWEDPFVNKEQFISYLHEISPYILPFLAGKILTVIRYPHGIRGEAFYQKNSPEYAPNFIQTYEEEGINYIHCKDKSTLLWLGNQLALEYHIPFHPIGSSYPSEIVFDLDPPSVEYFELAVKAANEMHKLFEKFNITSFPKLSGNKGLQIHIPILHSPMSYEDTRVFTSFIAKYLVETHPEDFTIERMKKNRGNKLYIDYVQHWYGKTIISPYSTRGKEGAKVAAPLFWKEVNKSLEPSDFNIFSIMPRIKKLGCPWKEYFDQENSSIREIIDSLKKQK</sequence>
<dbReference type="PANTHER" id="PTHR42705">
    <property type="entry name" value="BIFUNCTIONAL NON-HOMOLOGOUS END JOINING PROTEIN LIGD"/>
    <property type="match status" value="1"/>
</dbReference>
<dbReference type="InterPro" id="IPR012340">
    <property type="entry name" value="NA-bd_OB-fold"/>
</dbReference>
<reference evidence="2 3" key="1">
    <citation type="submission" date="2023-07" db="EMBL/GenBank/DDBJ databases">
        <title>Genomic Encyclopedia of Type Strains, Phase IV (KMG-IV): sequencing the most valuable type-strain genomes for metagenomic binning, comparative biology and taxonomic classification.</title>
        <authorList>
            <person name="Goeker M."/>
        </authorList>
    </citation>
    <scope>NUCLEOTIDE SEQUENCE [LARGE SCALE GENOMIC DNA]</scope>
    <source>
        <strain evidence="2 3">DSM 9768</strain>
    </source>
</reference>
<dbReference type="EMBL" id="JAUSUG010000048">
    <property type="protein sequence ID" value="MDQ0258083.1"/>
    <property type="molecule type" value="Genomic_DNA"/>
</dbReference>
<proteinExistence type="predicted"/>
<evidence type="ECO:0000313" key="3">
    <source>
        <dbReference type="Proteomes" id="UP001230005"/>
    </source>
</evidence>
<dbReference type="GO" id="GO:0003910">
    <property type="term" value="F:DNA ligase (ATP) activity"/>
    <property type="evidence" value="ECO:0007669"/>
    <property type="project" value="UniProtKB-EC"/>
</dbReference>
<dbReference type="EC" id="6.5.1.1" evidence="2"/>
<gene>
    <name evidence="2" type="ORF">J2S74_005547</name>
</gene>
<keyword evidence="3" id="KW-1185">Reference proteome</keyword>
<dbReference type="InterPro" id="IPR014145">
    <property type="entry name" value="LigD_pol_dom"/>
</dbReference>
<accession>A0ABU0A5W0</accession>
<organism evidence="2 3">
    <name type="scientific">Evansella vedderi</name>
    <dbReference type="NCBI Taxonomy" id="38282"/>
    <lineage>
        <taxon>Bacteria</taxon>
        <taxon>Bacillati</taxon>
        <taxon>Bacillota</taxon>
        <taxon>Bacilli</taxon>
        <taxon>Bacillales</taxon>
        <taxon>Bacillaceae</taxon>
        <taxon>Evansella</taxon>
    </lineage>
</organism>
<dbReference type="PANTHER" id="PTHR42705:SF2">
    <property type="entry name" value="BIFUNCTIONAL NON-HOMOLOGOUS END JOINING PROTEIN LIGD"/>
    <property type="match status" value="1"/>
</dbReference>
<evidence type="ECO:0000259" key="1">
    <source>
        <dbReference type="Pfam" id="PF21686"/>
    </source>
</evidence>
<dbReference type="InterPro" id="IPR052171">
    <property type="entry name" value="NHEJ_LigD"/>
</dbReference>
<dbReference type="NCBIfam" id="TIGR02778">
    <property type="entry name" value="ligD_pol"/>
    <property type="match status" value="1"/>
</dbReference>
<keyword evidence="2" id="KW-0436">Ligase</keyword>
<dbReference type="NCBIfam" id="TIGR02776">
    <property type="entry name" value="NHEJ_ligase_prk"/>
    <property type="match status" value="1"/>
</dbReference>
<protein>
    <submittedName>
        <fullName evidence="2">Bifunctional non-homologous end joining protein LigD</fullName>
        <ecNumber evidence="2">6.5.1.1</ecNumber>
    </submittedName>
</protein>
<name>A0ABU0A5W0_9BACI</name>
<dbReference type="Pfam" id="PF21686">
    <property type="entry name" value="LigD_Prim-Pol"/>
    <property type="match status" value="1"/>
</dbReference>